<accession>A0A1G4B3B9</accession>
<dbReference type="Gene3D" id="1.10.630.10">
    <property type="entry name" value="Cytochrome P450"/>
    <property type="match status" value="1"/>
</dbReference>
<dbReference type="RefSeq" id="XP_022472994.1">
    <property type="nucleotide sequence ID" value="XM_022620460.1"/>
</dbReference>
<dbReference type="AlphaFoldDB" id="A0A1G4B3B9"/>
<reference evidence="1 2" key="1">
    <citation type="submission" date="2016-09" db="EMBL/GenBank/DDBJ databases">
        <authorList>
            <person name="Capua I."/>
            <person name="De Benedictis P."/>
            <person name="Joannis T."/>
            <person name="Lombin L.H."/>
            <person name="Cattoli G."/>
        </authorList>
    </citation>
    <scope>NUCLEOTIDE SEQUENCE [LARGE SCALE GENOMIC DNA]</scope>
    <source>
        <strain evidence="1 2">IMI 309357</strain>
    </source>
</reference>
<dbReference type="SUPFAM" id="SSF48264">
    <property type="entry name" value="Cytochrome P450"/>
    <property type="match status" value="1"/>
</dbReference>
<gene>
    <name evidence="1" type="ORF">CORC01_08830</name>
</gene>
<dbReference type="STRING" id="1209926.A0A1G4B3B9"/>
<name>A0A1G4B3B9_9PEZI</name>
<proteinExistence type="predicted"/>
<dbReference type="GO" id="GO:0016705">
    <property type="term" value="F:oxidoreductase activity, acting on paired donors, with incorporation or reduction of molecular oxygen"/>
    <property type="evidence" value="ECO:0007669"/>
    <property type="project" value="InterPro"/>
</dbReference>
<protein>
    <submittedName>
        <fullName evidence="1">Cytochrome P450</fullName>
    </submittedName>
</protein>
<dbReference type="GO" id="GO:0005506">
    <property type="term" value="F:iron ion binding"/>
    <property type="evidence" value="ECO:0007669"/>
    <property type="project" value="InterPro"/>
</dbReference>
<evidence type="ECO:0000313" key="1">
    <source>
        <dbReference type="EMBL" id="OHE95833.1"/>
    </source>
</evidence>
<keyword evidence="2" id="KW-1185">Reference proteome</keyword>
<dbReference type="OrthoDB" id="1470350at2759"/>
<dbReference type="EMBL" id="MJBS01000077">
    <property type="protein sequence ID" value="OHE95833.1"/>
    <property type="molecule type" value="Genomic_DNA"/>
</dbReference>
<dbReference type="InterPro" id="IPR001128">
    <property type="entry name" value="Cyt_P450"/>
</dbReference>
<comment type="caution">
    <text evidence="1">The sequence shown here is derived from an EMBL/GenBank/DDBJ whole genome shotgun (WGS) entry which is preliminary data.</text>
</comment>
<evidence type="ECO:0000313" key="2">
    <source>
        <dbReference type="Proteomes" id="UP000176998"/>
    </source>
</evidence>
<dbReference type="InterPro" id="IPR036396">
    <property type="entry name" value="Cyt_P450_sf"/>
</dbReference>
<sequence>MFVELNERGSLANRTGDSFAPGARRTAVAQQPIIKENIDTLFEKLRNASQDDTETVNVEKWFNVTEFDVIGNLAFGEPFGYLEDSTYHPWVHVIFKRI</sequence>
<dbReference type="GO" id="GO:0004497">
    <property type="term" value="F:monooxygenase activity"/>
    <property type="evidence" value="ECO:0007669"/>
    <property type="project" value="InterPro"/>
</dbReference>
<dbReference type="GeneID" id="34561970"/>
<dbReference type="Pfam" id="PF00067">
    <property type="entry name" value="p450"/>
    <property type="match status" value="1"/>
</dbReference>
<dbReference type="GO" id="GO:0020037">
    <property type="term" value="F:heme binding"/>
    <property type="evidence" value="ECO:0007669"/>
    <property type="project" value="InterPro"/>
</dbReference>
<dbReference type="Proteomes" id="UP000176998">
    <property type="component" value="Unassembled WGS sequence"/>
</dbReference>
<organism evidence="1 2">
    <name type="scientific">Colletotrichum orchidophilum</name>
    <dbReference type="NCBI Taxonomy" id="1209926"/>
    <lineage>
        <taxon>Eukaryota</taxon>
        <taxon>Fungi</taxon>
        <taxon>Dikarya</taxon>
        <taxon>Ascomycota</taxon>
        <taxon>Pezizomycotina</taxon>
        <taxon>Sordariomycetes</taxon>
        <taxon>Hypocreomycetidae</taxon>
        <taxon>Glomerellales</taxon>
        <taxon>Glomerellaceae</taxon>
        <taxon>Colletotrichum</taxon>
    </lineage>
</organism>